<dbReference type="AlphaFoldDB" id="A0A7D6V8X4"/>
<dbReference type="PANTHER" id="PTHR34817">
    <property type="entry name" value="NUCLEOTIDYLTRANSFERASE"/>
    <property type="match status" value="1"/>
</dbReference>
<dbReference type="Pfam" id="PF10127">
    <property type="entry name" value="RlaP"/>
    <property type="match status" value="1"/>
</dbReference>
<organism evidence="1 2">
    <name type="scientific">Nocardia huaxiensis</name>
    <dbReference type="NCBI Taxonomy" id="2755382"/>
    <lineage>
        <taxon>Bacteria</taxon>
        <taxon>Bacillati</taxon>
        <taxon>Actinomycetota</taxon>
        <taxon>Actinomycetes</taxon>
        <taxon>Mycobacteriales</taxon>
        <taxon>Nocardiaceae</taxon>
        <taxon>Nocardia</taxon>
    </lineage>
</organism>
<keyword evidence="2" id="KW-1185">Reference proteome</keyword>
<gene>
    <name evidence="1" type="ORF">H0264_24430</name>
</gene>
<dbReference type="PANTHER" id="PTHR34817:SF1">
    <property type="entry name" value="NUCLEOTIDYLTRANSFERASE"/>
    <property type="match status" value="1"/>
</dbReference>
<dbReference type="Proteomes" id="UP000515512">
    <property type="component" value="Chromosome"/>
</dbReference>
<dbReference type="RefSeq" id="WP_181579708.1">
    <property type="nucleotide sequence ID" value="NZ_CP059399.1"/>
</dbReference>
<protein>
    <submittedName>
        <fullName evidence="1">Nucleotidyltransferase domain-containing protein</fullName>
    </submittedName>
</protein>
<reference evidence="1 2" key="1">
    <citation type="submission" date="2020-07" db="EMBL/GenBank/DDBJ databases">
        <authorList>
            <person name="Zhuang K."/>
            <person name="Ran Y."/>
        </authorList>
    </citation>
    <scope>NUCLEOTIDE SEQUENCE [LARGE SCALE GENOMIC DNA]</scope>
    <source>
        <strain evidence="1 2">WCH-YHL-001</strain>
    </source>
</reference>
<keyword evidence="1" id="KW-0808">Transferase</keyword>
<accession>A0A7D6V8X4</accession>
<evidence type="ECO:0000313" key="1">
    <source>
        <dbReference type="EMBL" id="QLY28502.1"/>
    </source>
</evidence>
<dbReference type="InterPro" id="IPR018775">
    <property type="entry name" value="RlaP"/>
</dbReference>
<evidence type="ECO:0000313" key="2">
    <source>
        <dbReference type="Proteomes" id="UP000515512"/>
    </source>
</evidence>
<sequence>MSDKSDLLLEGVVGSHAYGLNTAQSDVDYLGVYVEPTRTFLGLHPPTRDRGTRQGRDGADATYHEVGKAMGLILSCNPTVNEILWLENYTVASDFGRELVGLREHFLSAPKVRHSYFGYAMAQFRKMLNRRETQGLQDPRLAKHARHTMRLLWQGYELYTTGVLPVRLPDPEPYFAFGRQMMEESGEAAAKALIAEYEEKFDSARTPLPRRPNEEPLEEFLQRVRRAHLDAHG</sequence>
<dbReference type="EMBL" id="CP059399">
    <property type="protein sequence ID" value="QLY28502.1"/>
    <property type="molecule type" value="Genomic_DNA"/>
</dbReference>
<dbReference type="GO" id="GO:0016740">
    <property type="term" value="F:transferase activity"/>
    <property type="evidence" value="ECO:0007669"/>
    <property type="project" value="UniProtKB-KW"/>
</dbReference>
<proteinExistence type="predicted"/>
<name>A0A7D6V8X4_9NOCA</name>
<dbReference type="KEGG" id="nhu:H0264_24430"/>